<sequence>MAGYLRIDGDKIVRLRKQIIIIPARFASTRFPGKPLVELNGKAAILHTIDVARKVSGIDGVYVATDDRRISAAVEAYGCPALLTSALCRNGTERVAEAARLLELSDDDLVVNLQGDAPLTPPAFIPKILGFLDEQPEADAVTPVIKCSAVSYLRMAEDARNRRIGATTSVFDAKHRALYFSKALLPHGSSIETLGDLPVYHHVGLYGYRVRCLKGFPQLPVGLLERAEKLEQLRFLENGWSMFVLEAEDDGNDFWELNNPDDVDRLERALSFGRRVAE</sequence>
<evidence type="ECO:0000256" key="3">
    <source>
        <dbReference type="ARBA" id="ARBA00022985"/>
    </source>
</evidence>
<organism evidence="4 5">
    <name type="scientific">Rhizobium loti</name>
    <name type="common">Mesorhizobium loti</name>
    <dbReference type="NCBI Taxonomy" id="381"/>
    <lineage>
        <taxon>Bacteria</taxon>
        <taxon>Pseudomonadati</taxon>
        <taxon>Pseudomonadota</taxon>
        <taxon>Alphaproteobacteria</taxon>
        <taxon>Hyphomicrobiales</taxon>
        <taxon>Phyllobacteriaceae</taxon>
        <taxon>Mesorhizobium</taxon>
    </lineage>
</organism>
<evidence type="ECO:0000313" key="4">
    <source>
        <dbReference type="EMBL" id="KUM24064.1"/>
    </source>
</evidence>
<keyword evidence="1" id="KW-0808">Transferase</keyword>
<dbReference type="PANTHER" id="PTHR42866">
    <property type="entry name" value="3-DEOXY-MANNO-OCTULOSONATE CYTIDYLYLTRANSFERASE"/>
    <property type="match status" value="1"/>
</dbReference>
<comment type="caution">
    <text evidence="4">The sequence shown here is derived from an EMBL/GenBank/DDBJ whole genome shotgun (WGS) entry which is preliminary data.</text>
</comment>
<dbReference type="GO" id="GO:0008690">
    <property type="term" value="F:3-deoxy-manno-octulosonate cytidylyltransferase activity"/>
    <property type="evidence" value="ECO:0007669"/>
    <property type="project" value="InterPro"/>
</dbReference>
<dbReference type="OrthoDB" id="9815559at2"/>
<dbReference type="InterPro" id="IPR003329">
    <property type="entry name" value="Cytidylyl_trans"/>
</dbReference>
<evidence type="ECO:0000256" key="2">
    <source>
        <dbReference type="ARBA" id="ARBA00022695"/>
    </source>
</evidence>
<reference evidence="4 5" key="1">
    <citation type="submission" date="2015-12" db="EMBL/GenBank/DDBJ databases">
        <title>Draft genome sequence of Mesorhizobium sp. UFLA 01-765, a multitolerant efficient symbiont and plant-growth promoting strain isolated from Zn-mining soil using Leucaena leucocephala as a trap plant.</title>
        <authorList>
            <person name="Rangel W.M."/>
            <person name="Thijs S."/>
            <person name="Longatti S.M."/>
            <person name="Moreira F.M."/>
            <person name="Weyens N."/>
            <person name="Vangronsveld J."/>
            <person name="Van Hamme J.D."/>
            <person name="Bottos E.M."/>
            <person name="Rineau F."/>
        </authorList>
    </citation>
    <scope>NUCLEOTIDE SEQUENCE [LARGE SCALE GENOMIC DNA]</scope>
    <source>
        <strain evidence="4 5">UFLA 01-765</strain>
    </source>
</reference>
<dbReference type="InterPro" id="IPR029044">
    <property type="entry name" value="Nucleotide-diphossugar_trans"/>
</dbReference>
<dbReference type="EMBL" id="LPWA01000145">
    <property type="protein sequence ID" value="KUM24064.1"/>
    <property type="molecule type" value="Genomic_DNA"/>
</dbReference>
<evidence type="ECO:0000313" key="5">
    <source>
        <dbReference type="Proteomes" id="UP000053176"/>
    </source>
</evidence>
<name>A0A101KNH0_RHILI</name>
<keyword evidence="2" id="KW-0548">Nucleotidyltransferase</keyword>
<dbReference type="GO" id="GO:0005829">
    <property type="term" value="C:cytosol"/>
    <property type="evidence" value="ECO:0007669"/>
    <property type="project" value="TreeGrafter"/>
</dbReference>
<dbReference type="GO" id="GO:0009103">
    <property type="term" value="P:lipopolysaccharide biosynthetic process"/>
    <property type="evidence" value="ECO:0007669"/>
    <property type="project" value="UniProtKB-KW"/>
</dbReference>
<dbReference type="PANTHER" id="PTHR42866:SF2">
    <property type="entry name" value="3-DEOXY-MANNO-OCTULOSONATE CYTIDYLYLTRANSFERASE, MITOCHONDRIAL"/>
    <property type="match status" value="1"/>
</dbReference>
<dbReference type="Gene3D" id="3.90.550.10">
    <property type="entry name" value="Spore Coat Polysaccharide Biosynthesis Protein SpsA, Chain A"/>
    <property type="match status" value="1"/>
</dbReference>
<protein>
    <recommendedName>
        <fullName evidence="6">3-deoxy-manno-octulosonate cytidylyltransferase</fullName>
    </recommendedName>
</protein>
<evidence type="ECO:0000256" key="1">
    <source>
        <dbReference type="ARBA" id="ARBA00022679"/>
    </source>
</evidence>
<dbReference type="NCBIfam" id="NF003950">
    <property type="entry name" value="PRK05450.1-3"/>
    <property type="match status" value="1"/>
</dbReference>
<dbReference type="InterPro" id="IPR004528">
    <property type="entry name" value="KdsB"/>
</dbReference>
<proteinExistence type="predicted"/>
<evidence type="ECO:0008006" key="6">
    <source>
        <dbReference type="Google" id="ProtNLM"/>
    </source>
</evidence>
<dbReference type="AlphaFoldDB" id="A0A101KNH0"/>
<dbReference type="Pfam" id="PF02348">
    <property type="entry name" value="CTP_transf_3"/>
    <property type="match status" value="1"/>
</dbReference>
<accession>A0A101KNH0</accession>
<keyword evidence="3" id="KW-0448">Lipopolysaccharide biosynthesis</keyword>
<dbReference type="SUPFAM" id="SSF53448">
    <property type="entry name" value="Nucleotide-diphospho-sugar transferases"/>
    <property type="match status" value="1"/>
</dbReference>
<gene>
    <name evidence="4" type="ORF">AU467_31700</name>
</gene>
<dbReference type="NCBIfam" id="NF003952">
    <property type="entry name" value="PRK05450.1-5"/>
    <property type="match status" value="1"/>
</dbReference>
<dbReference type="CDD" id="cd02517">
    <property type="entry name" value="CMP-KDO-Synthetase"/>
    <property type="match status" value="1"/>
</dbReference>
<dbReference type="Proteomes" id="UP000053176">
    <property type="component" value="Unassembled WGS sequence"/>
</dbReference>